<sequence>MPDDLLTLIRHRRDRLPPAERGIADLVCADPGLAAERTITELARAAGTSEATVHRFCRSLDLRGYAQLRLGLATEAERLRADTRADLDLGADLGPDDTPEQLVRKVGRANARAAEETAAALDLDVLAALGDRVRAARRILVVGVGSSALAALDATQKLHRLGYACVFANDVHDALMTAALLQPGDLALGISHSGRPREVVEVLEEARASGAVTAVVTSNPRSPAAQPADLVLLTAARETTFRSGGTASRTAQLTVVDALYATLAQHDHARILDGLERAHDAVRRHSLRRPR</sequence>
<dbReference type="GO" id="GO:0003677">
    <property type="term" value="F:DNA binding"/>
    <property type="evidence" value="ECO:0007669"/>
    <property type="project" value="UniProtKB-KW"/>
</dbReference>
<dbReference type="InterPro" id="IPR009057">
    <property type="entry name" value="Homeodomain-like_sf"/>
</dbReference>
<proteinExistence type="predicted"/>
<dbReference type="PROSITE" id="PS51464">
    <property type="entry name" value="SIS"/>
    <property type="match status" value="1"/>
</dbReference>
<dbReference type="Pfam" id="PF01418">
    <property type="entry name" value="HTH_6"/>
    <property type="match status" value="1"/>
</dbReference>
<reference evidence="6" key="1">
    <citation type="submission" date="2023-02" db="EMBL/GenBank/DDBJ databases">
        <title>Kitasatospora phosalacinea NBRC 14627.</title>
        <authorList>
            <person name="Ichikawa N."/>
            <person name="Sato H."/>
            <person name="Tonouchi N."/>
        </authorList>
    </citation>
    <scope>NUCLEOTIDE SEQUENCE</scope>
    <source>
        <strain evidence="6">NBRC 14627</strain>
    </source>
</reference>
<keyword evidence="3" id="KW-0804">Transcription</keyword>
<evidence type="ECO:0000256" key="3">
    <source>
        <dbReference type="ARBA" id="ARBA00023163"/>
    </source>
</evidence>
<dbReference type="Proteomes" id="UP001165041">
    <property type="component" value="Unassembled WGS sequence"/>
</dbReference>
<dbReference type="AlphaFoldDB" id="A0A9W6V374"/>
<dbReference type="Pfam" id="PF01380">
    <property type="entry name" value="SIS"/>
    <property type="match status" value="1"/>
</dbReference>
<dbReference type="Gene3D" id="1.10.10.10">
    <property type="entry name" value="Winged helix-like DNA-binding domain superfamily/Winged helix DNA-binding domain"/>
    <property type="match status" value="1"/>
</dbReference>
<evidence type="ECO:0000259" key="5">
    <source>
        <dbReference type="PROSITE" id="PS51464"/>
    </source>
</evidence>
<dbReference type="EMBL" id="BSSA01000010">
    <property type="protein sequence ID" value="GLW70982.1"/>
    <property type="molecule type" value="Genomic_DNA"/>
</dbReference>
<organism evidence="6 7">
    <name type="scientific">Kitasatospora phosalacinea</name>
    <dbReference type="NCBI Taxonomy" id="2065"/>
    <lineage>
        <taxon>Bacteria</taxon>
        <taxon>Bacillati</taxon>
        <taxon>Actinomycetota</taxon>
        <taxon>Actinomycetes</taxon>
        <taxon>Kitasatosporales</taxon>
        <taxon>Streptomycetaceae</taxon>
        <taxon>Kitasatospora</taxon>
    </lineage>
</organism>
<protein>
    <submittedName>
        <fullName evidence="6">RpiR family transcriptional regulator</fullName>
    </submittedName>
</protein>
<dbReference type="SUPFAM" id="SSF46689">
    <property type="entry name" value="Homeodomain-like"/>
    <property type="match status" value="1"/>
</dbReference>
<evidence type="ECO:0000259" key="4">
    <source>
        <dbReference type="PROSITE" id="PS51071"/>
    </source>
</evidence>
<dbReference type="RefSeq" id="WP_285736798.1">
    <property type="nucleotide sequence ID" value="NZ_BSSA01000010.1"/>
</dbReference>
<keyword evidence="1" id="KW-0805">Transcription regulation</keyword>
<dbReference type="InterPro" id="IPR046348">
    <property type="entry name" value="SIS_dom_sf"/>
</dbReference>
<accession>A0A9W6V374</accession>
<evidence type="ECO:0000313" key="6">
    <source>
        <dbReference type="EMBL" id="GLW70982.1"/>
    </source>
</evidence>
<dbReference type="GO" id="GO:0097367">
    <property type="term" value="F:carbohydrate derivative binding"/>
    <property type="evidence" value="ECO:0007669"/>
    <property type="project" value="InterPro"/>
</dbReference>
<dbReference type="GO" id="GO:0003700">
    <property type="term" value="F:DNA-binding transcription factor activity"/>
    <property type="evidence" value="ECO:0007669"/>
    <property type="project" value="InterPro"/>
</dbReference>
<keyword evidence="2" id="KW-0238">DNA-binding</keyword>
<feature type="domain" description="SIS" evidence="5">
    <location>
        <begin position="129"/>
        <end position="269"/>
    </location>
</feature>
<evidence type="ECO:0000256" key="1">
    <source>
        <dbReference type="ARBA" id="ARBA00023015"/>
    </source>
</evidence>
<dbReference type="InterPro" id="IPR000281">
    <property type="entry name" value="HTH_RpiR"/>
</dbReference>
<dbReference type="PROSITE" id="PS51071">
    <property type="entry name" value="HTH_RPIR"/>
    <property type="match status" value="1"/>
</dbReference>
<comment type="caution">
    <text evidence="6">The sequence shown here is derived from an EMBL/GenBank/DDBJ whole genome shotgun (WGS) entry which is preliminary data.</text>
</comment>
<gene>
    <name evidence="6" type="ORF">Kpho02_32810</name>
</gene>
<dbReference type="PANTHER" id="PTHR30514">
    <property type="entry name" value="GLUCOKINASE"/>
    <property type="match status" value="1"/>
</dbReference>
<dbReference type="InterPro" id="IPR035472">
    <property type="entry name" value="RpiR-like_SIS"/>
</dbReference>
<dbReference type="Gene3D" id="3.40.50.10490">
    <property type="entry name" value="Glucose-6-phosphate isomerase like protein, domain 1"/>
    <property type="match status" value="1"/>
</dbReference>
<dbReference type="InterPro" id="IPR047640">
    <property type="entry name" value="RpiR-like"/>
</dbReference>
<feature type="domain" description="HTH rpiR-type" evidence="4">
    <location>
        <begin position="3"/>
        <end position="79"/>
    </location>
</feature>
<dbReference type="SUPFAM" id="SSF53697">
    <property type="entry name" value="SIS domain"/>
    <property type="match status" value="1"/>
</dbReference>
<evidence type="ECO:0000313" key="7">
    <source>
        <dbReference type="Proteomes" id="UP001165041"/>
    </source>
</evidence>
<dbReference type="CDD" id="cd05013">
    <property type="entry name" value="SIS_RpiR"/>
    <property type="match status" value="1"/>
</dbReference>
<name>A0A9W6V374_9ACTN</name>
<evidence type="ECO:0000256" key="2">
    <source>
        <dbReference type="ARBA" id="ARBA00023125"/>
    </source>
</evidence>
<dbReference type="GO" id="GO:1901135">
    <property type="term" value="P:carbohydrate derivative metabolic process"/>
    <property type="evidence" value="ECO:0007669"/>
    <property type="project" value="InterPro"/>
</dbReference>
<dbReference type="InterPro" id="IPR001347">
    <property type="entry name" value="SIS_dom"/>
</dbReference>
<dbReference type="InterPro" id="IPR036388">
    <property type="entry name" value="WH-like_DNA-bd_sf"/>
</dbReference>
<dbReference type="PANTHER" id="PTHR30514:SF1">
    <property type="entry name" value="HTH-TYPE TRANSCRIPTIONAL REGULATOR HEXR-RELATED"/>
    <property type="match status" value="1"/>
</dbReference>